<keyword evidence="5" id="KW-0406">Ion transport</keyword>
<dbReference type="GO" id="GO:0001508">
    <property type="term" value="P:action potential"/>
    <property type="evidence" value="ECO:0007669"/>
    <property type="project" value="TreeGrafter"/>
</dbReference>
<keyword evidence="11" id="KW-1185">Reference proteome</keyword>
<organism evidence="10 11">
    <name type="scientific">Bugula neritina</name>
    <name type="common">Brown bryozoan</name>
    <name type="synonym">Sertularia neritina</name>
    <dbReference type="NCBI Taxonomy" id="10212"/>
    <lineage>
        <taxon>Eukaryota</taxon>
        <taxon>Metazoa</taxon>
        <taxon>Spiralia</taxon>
        <taxon>Lophotrochozoa</taxon>
        <taxon>Bryozoa</taxon>
        <taxon>Gymnolaemata</taxon>
        <taxon>Cheilostomatida</taxon>
        <taxon>Flustrina</taxon>
        <taxon>Buguloidea</taxon>
        <taxon>Bugulidae</taxon>
        <taxon>Bugula</taxon>
    </lineage>
</organism>
<comment type="caution">
    <text evidence="10">The sequence shown here is derived from an EMBL/GenBank/DDBJ whole genome shotgun (WGS) entry which is preliminary data.</text>
</comment>
<evidence type="ECO:0000256" key="8">
    <source>
        <dbReference type="SAM" id="MobiDB-lite"/>
    </source>
</evidence>
<evidence type="ECO:0000256" key="5">
    <source>
        <dbReference type="ARBA" id="ARBA00023065"/>
    </source>
</evidence>
<dbReference type="InterPro" id="IPR011333">
    <property type="entry name" value="SKP1/BTB/POZ_sf"/>
</dbReference>
<reference evidence="10" key="1">
    <citation type="submission" date="2020-06" db="EMBL/GenBank/DDBJ databases">
        <title>Draft genome of Bugula neritina, a colonial animal packing powerful symbionts and potential medicines.</title>
        <authorList>
            <person name="Rayko M."/>
        </authorList>
    </citation>
    <scope>NUCLEOTIDE SEQUENCE [LARGE SCALE GENOMIC DNA]</scope>
    <source>
        <strain evidence="10">Kwan_BN1</strain>
    </source>
</reference>
<evidence type="ECO:0000256" key="2">
    <source>
        <dbReference type="ARBA" id="ARBA00022448"/>
    </source>
</evidence>
<dbReference type="Proteomes" id="UP000593567">
    <property type="component" value="Unassembled WGS sequence"/>
</dbReference>
<dbReference type="PANTHER" id="PTHR11537:SF254">
    <property type="entry name" value="POTASSIUM VOLTAGE-GATED CHANNEL PROTEIN SHAB"/>
    <property type="match status" value="1"/>
</dbReference>
<evidence type="ECO:0000256" key="4">
    <source>
        <dbReference type="ARBA" id="ARBA00022989"/>
    </source>
</evidence>
<dbReference type="SUPFAM" id="SSF54695">
    <property type="entry name" value="POZ domain"/>
    <property type="match status" value="1"/>
</dbReference>
<evidence type="ECO:0000256" key="1">
    <source>
        <dbReference type="ARBA" id="ARBA00004141"/>
    </source>
</evidence>
<keyword evidence="4" id="KW-1133">Transmembrane helix</keyword>
<keyword evidence="2" id="KW-0813">Transport</keyword>
<keyword evidence="7" id="KW-0407">Ion channel</keyword>
<dbReference type="PANTHER" id="PTHR11537">
    <property type="entry name" value="VOLTAGE-GATED POTASSIUM CHANNEL"/>
    <property type="match status" value="1"/>
</dbReference>
<dbReference type="InterPro" id="IPR003131">
    <property type="entry name" value="T1-type_BTB"/>
</dbReference>
<dbReference type="SMART" id="SM00225">
    <property type="entry name" value="BTB"/>
    <property type="match status" value="1"/>
</dbReference>
<dbReference type="Pfam" id="PF02214">
    <property type="entry name" value="BTB_2"/>
    <property type="match status" value="1"/>
</dbReference>
<feature type="compositionally biased region" description="Polar residues" evidence="8">
    <location>
        <begin position="1"/>
        <end position="17"/>
    </location>
</feature>
<sequence length="245" mass="28676">MRFQRSSSEPSPQIDSYSKQRELIRSETKKQRQTSLQLNDHSSPFTAAESHQSAGESIDADNNMLSTTNAAASLMYQDQSYLAPAERHQTCEFPPDDLNKSKTRRGRVLINVGGQRHEIMWSTLNRIPNTRLGKLQSCVTHEQITAMCDDYDISRKEFFFDRHPLAFASIIDFYRTGKLHLLDDICVLSFTDELEFWGIDEFYLEPCCLTKLNQRRDHMVEELRKEKECLRVKDEREKFWGREIQ</sequence>
<comment type="subcellular location">
    <subcellularLocation>
        <location evidence="1">Membrane</location>
        <topology evidence="1">Multi-pass membrane protein</topology>
    </subcellularLocation>
</comment>
<feature type="domain" description="BTB" evidence="9">
    <location>
        <begin position="106"/>
        <end position="215"/>
    </location>
</feature>
<evidence type="ECO:0000313" key="11">
    <source>
        <dbReference type="Proteomes" id="UP000593567"/>
    </source>
</evidence>
<dbReference type="InterPro" id="IPR028325">
    <property type="entry name" value="VG_K_chnl"/>
</dbReference>
<dbReference type="Gene3D" id="3.30.710.10">
    <property type="entry name" value="Potassium Channel Kv1.1, Chain A"/>
    <property type="match status" value="1"/>
</dbReference>
<dbReference type="GO" id="GO:0005251">
    <property type="term" value="F:delayed rectifier potassium channel activity"/>
    <property type="evidence" value="ECO:0007669"/>
    <property type="project" value="TreeGrafter"/>
</dbReference>
<evidence type="ECO:0000256" key="6">
    <source>
        <dbReference type="ARBA" id="ARBA00023136"/>
    </source>
</evidence>
<dbReference type="FunFam" id="3.30.710.10:FF:000010">
    <property type="entry name" value="Potassium voltage-gated channel subfamily B member"/>
    <property type="match status" value="1"/>
</dbReference>
<dbReference type="GO" id="GO:0051260">
    <property type="term" value="P:protein homooligomerization"/>
    <property type="evidence" value="ECO:0007669"/>
    <property type="project" value="InterPro"/>
</dbReference>
<feature type="region of interest" description="Disordered" evidence="8">
    <location>
        <begin position="1"/>
        <end position="60"/>
    </location>
</feature>
<evidence type="ECO:0000256" key="3">
    <source>
        <dbReference type="ARBA" id="ARBA00022692"/>
    </source>
</evidence>
<gene>
    <name evidence="10" type="ORF">EB796_023351</name>
</gene>
<dbReference type="AlphaFoldDB" id="A0A7J7IWQ3"/>
<dbReference type="PRINTS" id="PR01494">
    <property type="entry name" value="KV9CHANNEL"/>
</dbReference>
<keyword evidence="3" id="KW-0812">Transmembrane</keyword>
<evidence type="ECO:0000259" key="9">
    <source>
        <dbReference type="SMART" id="SM00225"/>
    </source>
</evidence>
<evidence type="ECO:0000256" key="7">
    <source>
        <dbReference type="ARBA" id="ARBA00023303"/>
    </source>
</evidence>
<protein>
    <submittedName>
        <fullName evidence="10">Shab</fullName>
    </submittedName>
</protein>
<evidence type="ECO:0000313" key="10">
    <source>
        <dbReference type="EMBL" id="KAF6018339.1"/>
    </source>
</evidence>
<feature type="compositionally biased region" description="Basic and acidic residues" evidence="8">
    <location>
        <begin position="18"/>
        <end position="30"/>
    </location>
</feature>
<dbReference type="InterPro" id="IPR000210">
    <property type="entry name" value="BTB/POZ_dom"/>
</dbReference>
<dbReference type="EMBL" id="VXIV02003319">
    <property type="protein sequence ID" value="KAF6018339.1"/>
    <property type="molecule type" value="Genomic_DNA"/>
</dbReference>
<dbReference type="OrthoDB" id="296522at2759"/>
<proteinExistence type="predicted"/>
<dbReference type="InterPro" id="IPR003971">
    <property type="entry name" value="K_chnl_volt-dep_Kv5/Kv9"/>
</dbReference>
<keyword evidence="6" id="KW-0472">Membrane</keyword>
<name>A0A7J7IWQ3_BUGNE</name>
<dbReference type="GO" id="GO:0008076">
    <property type="term" value="C:voltage-gated potassium channel complex"/>
    <property type="evidence" value="ECO:0007669"/>
    <property type="project" value="InterPro"/>
</dbReference>
<feature type="compositionally biased region" description="Polar residues" evidence="8">
    <location>
        <begin position="33"/>
        <end position="55"/>
    </location>
</feature>
<accession>A0A7J7IWQ3</accession>